<accession>A0A2K2U7N6</accession>
<evidence type="ECO:0000313" key="7">
    <source>
        <dbReference type="EMBL" id="HJH42365.1"/>
    </source>
</evidence>
<name>A0A2K2U7N6_9ACTN</name>
<keyword evidence="3 6" id="KW-0812">Transmembrane</keyword>
<feature type="transmembrane region" description="Helical" evidence="6">
    <location>
        <begin position="73"/>
        <end position="95"/>
    </location>
</feature>
<dbReference type="Proteomes" id="UP000789325">
    <property type="component" value="Unassembled WGS sequence"/>
</dbReference>
<evidence type="ECO:0000256" key="4">
    <source>
        <dbReference type="ARBA" id="ARBA00022989"/>
    </source>
</evidence>
<feature type="transmembrane region" description="Helical" evidence="6">
    <location>
        <begin position="107"/>
        <end position="130"/>
    </location>
</feature>
<dbReference type="Proteomes" id="UP000236488">
    <property type="component" value="Unassembled WGS sequence"/>
</dbReference>
<dbReference type="CDD" id="cd16914">
    <property type="entry name" value="EcfT"/>
    <property type="match status" value="1"/>
</dbReference>
<evidence type="ECO:0000256" key="1">
    <source>
        <dbReference type="ARBA" id="ARBA00004141"/>
    </source>
</evidence>
<evidence type="ECO:0000256" key="3">
    <source>
        <dbReference type="ARBA" id="ARBA00022692"/>
    </source>
</evidence>
<proteinExistence type="predicted"/>
<dbReference type="EMBL" id="PPEL01000004">
    <property type="protein sequence ID" value="PNV66337.1"/>
    <property type="molecule type" value="Genomic_DNA"/>
</dbReference>
<keyword evidence="2" id="KW-1003">Cell membrane</keyword>
<evidence type="ECO:0000256" key="6">
    <source>
        <dbReference type="SAM" id="Phobius"/>
    </source>
</evidence>
<dbReference type="Pfam" id="PF02361">
    <property type="entry name" value="CbiQ"/>
    <property type="match status" value="1"/>
</dbReference>
<protein>
    <submittedName>
        <fullName evidence="8">Energy-coupling factor transporter transmembrane protein EcfT</fullName>
    </submittedName>
</protein>
<dbReference type="AlphaFoldDB" id="A0A2K2U7N6"/>
<comment type="subcellular location">
    <subcellularLocation>
        <location evidence="1">Membrane</location>
        <topology evidence="1">Multi-pass membrane protein</topology>
    </subcellularLocation>
</comment>
<feature type="transmembrane region" description="Helical" evidence="6">
    <location>
        <begin position="45"/>
        <end position="67"/>
    </location>
</feature>
<reference evidence="7" key="3">
    <citation type="submission" date="2021-09" db="EMBL/GenBank/DDBJ databases">
        <authorList>
            <person name="Gilroy R."/>
        </authorList>
    </citation>
    <scope>NUCLEOTIDE SEQUENCE</scope>
    <source>
        <strain evidence="7">USAMLcec12-2067</strain>
    </source>
</reference>
<dbReference type="GO" id="GO:0005886">
    <property type="term" value="C:plasma membrane"/>
    <property type="evidence" value="ECO:0007669"/>
    <property type="project" value="UniProtKB-ARBA"/>
</dbReference>
<evidence type="ECO:0000256" key="5">
    <source>
        <dbReference type="ARBA" id="ARBA00023136"/>
    </source>
</evidence>
<reference evidence="7" key="2">
    <citation type="journal article" date="2021" name="PeerJ">
        <title>Extensive microbial diversity within the chicken gut microbiome revealed by metagenomics and culture.</title>
        <authorList>
            <person name="Gilroy R."/>
            <person name="Ravi A."/>
            <person name="Getino M."/>
            <person name="Pursley I."/>
            <person name="Horton D.L."/>
            <person name="Alikhan N.F."/>
            <person name="Baker D."/>
            <person name="Gharbi K."/>
            <person name="Hall N."/>
            <person name="Watson M."/>
            <person name="Adriaenssens E.M."/>
            <person name="Foster-Nyarko E."/>
            <person name="Jarju S."/>
            <person name="Secka A."/>
            <person name="Antonio M."/>
            <person name="Oren A."/>
            <person name="Chaudhuri R.R."/>
            <person name="La Ragione R."/>
            <person name="Hildebrand F."/>
            <person name="Pallen M.J."/>
        </authorList>
    </citation>
    <scope>NUCLEOTIDE SEQUENCE</scope>
    <source>
        <strain evidence="7">USAMLcec12-2067</strain>
    </source>
</reference>
<dbReference type="EMBL" id="DYZL01000023">
    <property type="protein sequence ID" value="HJH42365.1"/>
    <property type="molecule type" value="Genomic_DNA"/>
</dbReference>
<keyword evidence="5 6" id="KW-0472">Membrane</keyword>
<sequence length="264" mass="28338">MPDVALFGRYWPGTSPVHRMDARVKLVLSFVVMASAFAAQSFPGLLVCAAFVFAFFALAGIPAASAFRSVAPLALIVVATALLNVLFVQGGDVLFEWWIIRVSEAGLWQAAFVACRLLVLLLGMSLLTLTTPTLDITEAFEWLLGFLRPLGVPAHELGMMMGIALRFLPQFAFELRTIHRAQASRGATLSKGRLRMLSALVVPLFTSAFRHADTLSAAMDARCYHGGVGRTRLVPLACTALDVRGVGAVALMLVCVVASNLAFA</sequence>
<gene>
    <name evidence="8" type="ORF">C2L80_01965</name>
    <name evidence="7" type="ORF">K8V16_01045</name>
</gene>
<feature type="transmembrane region" description="Helical" evidence="6">
    <location>
        <begin position="243"/>
        <end position="263"/>
    </location>
</feature>
<dbReference type="PANTHER" id="PTHR34857:SF2">
    <property type="entry name" value="SLL0384 PROTEIN"/>
    <property type="match status" value="1"/>
</dbReference>
<evidence type="ECO:0000313" key="8">
    <source>
        <dbReference type="EMBL" id="PNV66337.1"/>
    </source>
</evidence>
<dbReference type="PANTHER" id="PTHR34857">
    <property type="entry name" value="SLL0384 PROTEIN"/>
    <property type="match status" value="1"/>
</dbReference>
<keyword evidence="9" id="KW-1185">Reference proteome</keyword>
<dbReference type="InterPro" id="IPR051611">
    <property type="entry name" value="ECF_transporter_component"/>
</dbReference>
<reference evidence="8 9" key="1">
    <citation type="journal article" date="2018" name="Int. J. Syst. Evol. Microbiol.">
        <title>Rubneribacter badeniensis gen. nov., sp. nov. and Enteroscipio rubneri gen. nov., sp. nov., new members of the Eggerthellaceae isolated from human faeces.</title>
        <authorList>
            <person name="Danylec N."/>
            <person name="Gobl A."/>
            <person name="Stoll D.A."/>
            <person name="Hetzer B."/>
            <person name="Kulling S.E."/>
            <person name="Huch M."/>
        </authorList>
    </citation>
    <scope>NUCLEOTIDE SEQUENCE [LARGE SCALE GENOMIC DNA]</scope>
    <source>
        <strain evidence="8 9">ResAG-85</strain>
    </source>
</reference>
<dbReference type="RefSeq" id="WP_103262532.1">
    <property type="nucleotide sequence ID" value="NZ_PPEL01000004.1"/>
</dbReference>
<organism evidence="8 9">
    <name type="scientific">Rubneribacter badeniensis</name>
    <dbReference type="NCBI Taxonomy" id="2070688"/>
    <lineage>
        <taxon>Bacteria</taxon>
        <taxon>Bacillati</taxon>
        <taxon>Actinomycetota</taxon>
        <taxon>Coriobacteriia</taxon>
        <taxon>Eggerthellales</taxon>
        <taxon>Eggerthellaceae</taxon>
        <taxon>Rubneribacter</taxon>
    </lineage>
</organism>
<dbReference type="InterPro" id="IPR003339">
    <property type="entry name" value="ABC/ECF_trnsptr_transmembrane"/>
</dbReference>
<evidence type="ECO:0000256" key="2">
    <source>
        <dbReference type="ARBA" id="ARBA00022475"/>
    </source>
</evidence>
<evidence type="ECO:0000313" key="9">
    <source>
        <dbReference type="Proteomes" id="UP000236488"/>
    </source>
</evidence>
<comment type="caution">
    <text evidence="8">The sequence shown here is derived from an EMBL/GenBank/DDBJ whole genome shotgun (WGS) entry which is preliminary data.</text>
</comment>
<keyword evidence="4 6" id="KW-1133">Transmembrane helix</keyword>